<dbReference type="EMBL" id="CP060637">
    <property type="protein sequence ID" value="QNM14560.1"/>
    <property type="molecule type" value="Genomic_DNA"/>
</dbReference>
<dbReference type="KEGG" id="fho:H9Q81_06100"/>
<name>A0A7G9GUS8_9FUSO</name>
<organism evidence="2 3">
    <name type="scientific">Fusobacterium hominis</name>
    <dbReference type="NCBI Taxonomy" id="2764326"/>
    <lineage>
        <taxon>Bacteria</taxon>
        <taxon>Fusobacteriati</taxon>
        <taxon>Fusobacteriota</taxon>
        <taxon>Fusobacteriia</taxon>
        <taxon>Fusobacteriales</taxon>
        <taxon>Fusobacteriaceae</taxon>
        <taxon>Fusobacterium</taxon>
    </lineage>
</organism>
<dbReference type="InterPro" id="IPR018730">
    <property type="entry name" value="DUF2273"/>
</dbReference>
<reference evidence="2 3" key="1">
    <citation type="submission" date="2020-08" db="EMBL/GenBank/DDBJ databases">
        <authorList>
            <person name="Liu C."/>
            <person name="Sun Q."/>
        </authorList>
    </citation>
    <scope>NUCLEOTIDE SEQUENCE [LARGE SCALE GENOMIC DNA]</scope>
    <source>
        <strain evidence="2 3">NSJ-57</strain>
    </source>
</reference>
<dbReference type="AlphaFoldDB" id="A0A7G9GUS8"/>
<keyword evidence="1" id="KW-0472">Membrane</keyword>
<sequence length="75" mass="8515">MLEEIIANLVYNRKRYLYSFLAFILALLLVTIGITSTVFVVVVTAIGYFLGGPELNKKFTKIKKILSEDSKEENN</sequence>
<keyword evidence="3" id="KW-1185">Reference proteome</keyword>
<proteinExistence type="predicted"/>
<dbReference type="RefSeq" id="WP_101474117.1">
    <property type="nucleotide sequence ID" value="NZ_CP060637.1"/>
</dbReference>
<dbReference type="Pfam" id="PF10031">
    <property type="entry name" value="DUF2273"/>
    <property type="match status" value="1"/>
</dbReference>
<keyword evidence="1" id="KW-0812">Transmembrane</keyword>
<protein>
    <submittedName>
        <fullName evidence="2">DUF2273 domain-containing protein</fullName>
    </submittedName>
</protein>
<evidence type="ECO:0000313" key="2">
    <source>
        <dbReference type="EMBL" id="QNM14560.1"/>
    </source>
</evidence>
<keyword evidence="1" id="KW-1133">Transmembrane helix</keyword>
<feature type="transmembrane region" description="Helical" evidence="1">
    <location>
        <begin position="20"/>
        <end position="51"/>
    </location>
</feature>
<accession>A0A7G9GUS8</accession>
<evidence type="ECO:0000256" key="1">
    <source>
        <dbReference type="SAM" id="Phobius"/>
    </source>
</evidence>
<evidence type="ECO:0000313" key="3">
    <source>
        <dbReference type="Proteomes" id="UP000515913"/>
    </source>
</evidence>
<dbReference type="Proteomes" id="UP000515913">
    <property type="component" value="Chromosome"/>
</dbReference>
<gene>
    <name evidence="2" type="ORF">H9Q81_06100</name>
</gene>